<dbReference type="InterPro" id="IPR003313">
    <property type="entry name" value="AraC-bd"/>
</dbReference>
<dbReference type="Gene3D" id="1.10.10.60">
    <property type="entry name" value="Homeodomain-like"/>
    <property type="match status" value="2"/>
</dbReference>
<dbReference type="SMART" id="SM00342">
    <property type="entry name" value="HTH_ARAC"/>
    <property type="match status" value="1"/>
</dbReference>
<dbReference type="Proteomes" id="UP000256779">
    <property type="component" value="Unassembled WGS sequence"/>
</dbReference>
<dbReference type="GO" id="GO:0043565">
    <property type="term" value="F:sequence-specific DNA binding"/>
    <property type="evidence" value="ECO:0007669"/>
    <property type="project" value="InterPro"/>
</dbReference>
<dbReference type="Pfam" id="PF12833">
    <property type="entry name" value="HTH_18"/>
    <property type="match status" value="1"/>
</dbReference>
<comment type="caution">
    <text evidence="5">The sequence shown here is derived from an EMBL/GenBank/DDBJ whole genome shotgun (WGS) entry which is preliminary data.</text>
</comment>
<evidence type="ECO:0000313" key="6">
    <source>
        <dbReference type="Proteomes" id="UP000256779"/>
    </source>
</evidence>
<evidence type="ECO:0000259" key="4">
    <source>
        <dbReference type="PROSITE" id="PS01124"/>
    </source>
</evidence>
<protein>
    <submittedName>
        <fullName evidence="5">AraC family transcriptional regulator</fullName>
    </submittedName>
</protein>
<organism evidence="5 6">
    <name type="scientific">Marinoscillum furvescens DSM 4134</name>
    <dbReference type="NCBI Taxonomy" id="1122208"/>
    <lineage>
        <taxon>Bacteria</taxon>
        <taxon>Pseudomonadati</taxon>
        <taxon>Bacteroidota</taxon>
        <taxon>Cytophagia</taxon>
        <taxon>Cytophagales</taxon>
        <taxon>Reichenbachiellaceae</taxon>
        <taxon>Marinoscillum</taxon>
    </lineage>
</organism>
<evidence type="ECO:0000256" key="2">
    <source>
        <dbReference type="ARBA" id="ARBA00023125"/>
    </source>
</evidence>
<evidence type="ECO:0000256" key="1">
    <source>
        <dbReference type="ARBA" id="ARBA00023015"/>
    </source>
</evidence>
<feature type="domain" description="HTH araC/xylS-type" evidence="4">
    <location>
        <begin position="184"/>
        <end position="282"/>
    </location>
</feature>
<evidence type="ECO:0000313" key="5">
    <source>
        <dbReference type="EMBL" id="REE01605.1"/>
    </source>
</evidence>
<dbReference type="OrthoDB" id="792101at2"/>
<dbReference type="EMBL" id="QREG01000003">
    <property type="protein sequence ID" value="REE01605.1"/>
    <property type="molecule type" value="Genomic_DNA"/>
</dbReference>
<sequence length="288" mass="32664">MRPVIESIQNNSNQSFKLSIYDKGAPPCDADYWHIHPEYEIVYIHNGSGPRHVGSHVSNYSDGELLLLGPNLPHLPLGNQLYPDNFEVVVQFSEVFFWDKVAAFPECKSLIELKNRCLQGLAFGAATRQKVSSYIRPAANATELEKLLWLLRLLHDLAHANDATSLQAYPVHTEQKQADYDRLKIILSQIVNNYSQEISLDQLAADVGLTKNSLCRFFKKLTGQSILEYLTTYRLEIAKQLLVRQELSIAEVVYQSGFNDPSFFYKKFRAFTGLSPKAFQQNGKASMC</sequence>
<dbReference type="PROSITE" id="PS01124">
    <property type="entry name" value="HTH_ARAC_FAMILY_2"/>
    <property type="match status" value="1"/>
</dbReference>
<reference evidence="5 6" key="1">
    <citation type="submission" date="2018-07" db="EMBL/GenBank/DDBJ databases">
        <title>Genomic Encyclopedia of Type Strains, Phase IV (KMG-IV): sequencing the most valuable type-strain genomes for metagenomic binning, comparative biology and taxonomic classification.</title>
        <authorList>
            <person name="Goeker M."/>
        </authorList>
    </citation>
    <scope>NUCLEOTIDE SEQUENCE [LARGE SCALE GENOMIC DNA]</scope>
    <source>
        <strain evidence="5 6">DSM 4134</strain>
    </source>
</reference>
<keyword evidence="1" id="KW-0805">Transcription regulation</keyword>
<name>A0A3D9L7Z2_MARFU</name>
<dbReference type="GO" id="GO:0003700">
    <property type="term" value="F:DNA-binding transcription factor activity"/>
    <property type="evidence" value="ECO:0007669"/>
    <property type="project" value="InterPro"/>
</dbReference>
<dbReference type="Pfam" id="PF02311">
    <property type="entry name" value="AraC_binding"/>
    <property type="match status" value="1"/>
</dbReference>
<dbReference type="RefSeq" id="WP_115866889.1">
    <property type="nucleotide sequence ID" value="NZ_QREG01000003.1"/>
</dbReference>
<dbReference type="PANTHER" id="PTHR43280">
    <property type="entry name" value="ARAC-FAMILY TRANSCRIPTIONAL REGULATOR"/>
    <property type="match status" value="1"/>
</dbReference>
<gene>
    <name evidence="5" type="ORF">C7460_103121</name>
</gene>
<evidence type="ECO:0000256" key="3">
    <source>
        <dbReference type="ARBA" id="ARBA00023163"/>
    </source>
</evidence>
<dbReference type="PANTHER" id="PTHR43280:SF2">
    <property type="entry name" value="HTH-TYPE TRANSCRIPTIONAL REGULATOR EXSA"/>
    <property type="match status" value="1"/>
</dbReference>
<proteinExistence type="predicted"/>
<keyword evidence="2" id="KW-0238">DNA-binding</keyword>
<accession>A0A3D9L7Z2</accession>
<keyword evidence="6" id="KW-1185">Reference proteome</keyword>
<dbReference type="SUPFAM" id="SSF46689">
    <property type="entry name" value="Homeodomain-like"/>
    <property type="match status" value="2"/>
</dbReference>
<dbReference type="InterPro" id="IPR009057">
    <property type="entry name" value="Homeodomain-like_sf"/>
</dbReference>
<keyword evidence="3" id="KW-0804">Transcription</keyword>
<dbReference type="SUPFAM" id="SSF51182">
    <property type="entry name" value="RmlC-like cupins"/>
    <property type="match status" value="1"/>
</dbReference>
<dbReference type="InterPro" id="IPR011051">
    <property type="entry name" value="RmlC_Cupin_sf"/>
</dbReference>
<dbReference type="InterPro" id="IPR018060">
    <property type="entry name" value="HTH_AraC"/>
</dbReference>
<dbReference type="AlphaFoldDB" id="A0A3D9L7Z2"/>